<dbReference type="EMBL" id="CM051395">
    <property type="protein sequence ID" value="KAJ4724579.1"/>
    <property type="molecule type" value="Genomic_DNA"/>
</dbReference>
<protein>
    <submittedName>
        <fullName evidence="1">NB-ARC domain-containing disease resistance protein</fullName>
    </submittedName>
</protein>
<comment type="caution">
    <text evidence="1">The sequence shown here is derived from an EMBL/GenBank/DDBJ whole genome shotgun (WGS) entry which is preliminary data.</text>
</comment>
<dbReference type="Proteomes" id="UP001164539">
    <property type="component" value="Chromosome 2"/>
</dbReference>
<evidence type="ECO:0000313" key="1">
    <source>
        <dbReference type="EMBL" id="KAJ4724579.1"/>
    </source>
</evidence>
<accession>A0ACC1YN34</accession>
<keyword evidence="2" id="KW-1185">Reference proteome</keyword>
<evidence type="ECO:0000313" key="2">
    <source>
        <dbReference type="Proteomes" id="UP001164539"/>
    </source>
</evidence>
<sequence>MGGMGKTTLAQLVYNDKTVERHFDLKVWVCVSEDFDVAKVTKTILRSVDHKAGDDDDLNRLQEKLMSKLREKKFFLVLDDFWNEDRNDWELLSLPFVVRAPGSKIVVTTRIKDVASNDYEFRKKEIVFLWMAEGLLGPDSNKQKMEESGLLYFQELQSRSFFQPSSMDMSRFVMHDLINDLAEWAAGKIYRRMEDTLETNTQQEFSKNLRHLSYIIGKYDGIKRFEAISDAEHLRTFLPIAMRDTTNYLSPSVVQMLPKLQRLRVLSLHGYLISEVPDSIGDLKHLRHLDLSSTGIKILPNSINALYNLHTLLLQNCWSLKKLCADMGNLIKLRHLNNDNVYWLEEMPKGIGKLTCLQTLCHFAVGQSNESGLKVLKSLNNLGGKLKISRLENVTNVDDAKKTELNGKRDIIELSLECSYSSGNQREPTTETDVLDMLRPNENVKGLTIKNYGVRMPAVRSVGREFYGSSAEVIFPSLETLYFEDMREWKGWICDGFGEEVEVFPQLKVLSLQRCSNLVGKLPARLRSLERLAIRRCEQLPLLIPSSPSLCILKIGRCKEVVWRNTINPSSSNSLVSNDMSEQVLATGNNNELTYIWRNGTELLQNISSLQTLQIGHYQKLLSLVAEEETNEQQQQGLQCKLHYLQLKDFQSLAKLPHALLSLRSLKEILLVECDSLEYSFPEAWMHNTNISLESLIIECCNSLTYIAKVRLPPSLKRIKIHDCKNLRSLIDEDQVSVMELEEDINGGYSRYTSVLEELDIYECPSLTSLFSKSGLPSTIQKVRVVKCLKLALLSSREKLPKALQYLHLYQCSELESIAERLDDNTSLETIRVENCQNLRILPNNLHKASQLRHFGLSCCP</sequence>
<name>A0ACC1YN34_MELAZ</name>
<reference evidence="1 2" key="1">
    <citation type="journal article" date="2023" name="Science">
        <title>Complex scaffold remodeling in plant triterpene biosynthesis.</title>
        <authorList>
            <person name="De La Pena R."/>
            <person name="Hodgson H."/>
            <person name="Liu J.C."/>
            <person name="Stephenson M.J."/>
            <person name="Martin A.C."/>
            <person name="Owen C."/>
            <person name="Harkess A."/>
            <person name="Leebens-Mack J."/>
            <person name="Jimenez L.E."/>
            <person name="Osbourn A."/>
            <person name="Sattely E.S."/>
        </authorList>
    </citation>
    <scope>NUCLEOTIDE SEQUENCE [LARGE SCALE GENOMIC DNA]</scope>
    <source>
        <strain evidence="2">cv. JPN11</strain>
        <tissue evidence="1">Leaf</tissue>
    </source>
</reference>
<organism evidence="1 2">
    <name type="scientific">Melia azedarach</name>
    <name type="common">Chinaberry tree</name>
    <dbReference type="NCBI Taxonomy" id="155640"/>
    <lineage>
        <taxon>Eukaryota</taxon>
        <taxon>Viridiplantae</taxon>
        <taxon>Streptophyta</taxon>
        <taxon>Embryophyta</taxon>
        <taxon>Tracheophyta</taxon>
        <taxon>Spermatophyta</taxon>
        <taxon>Magnoliopsida</taxon>
        <taxon>eudicotyledons</taxon>
        <taxon>Gunneridae</taxon>
        <taxon>Pentapetalae</taxon>
        <taxon>rosids</taxon>
        <taxon>malvids</taxon>
        <taxon>Sapindales</taxon>
        <taxon>Meliaceae</taxon>
        <taxon>Melia</taxon>
    </lineage>
</organism>
<proteinExistence type="predicted"/>
<gene>
    <name evidence="1" type="ORF">OWV82_003552</name>
</gene>